<dbReference type="RefSeq" id="WP_110233247.1">
    <property type="nucleotide sequence ID" value="NZ_CP023994.1"/>
</dbReference>
<dbReference type="GO" id="GO:0009252">
    <property type="term" value="P:peptidoglycan biosynthetic process"/>
    <property type="evidence" value="ECO:0007669"/>
    <property type="project" value="UniProtKB-UniRule"/>
</dbReference>
<evidence type="ECO:0000256" key="6">
    <source>
        <dbReference type="ARBA" id="ARBA00023316"/>
    </source>
</evidence>
<dbReference type="EMBL" id="CP023994">
    <property type="protein sequence ID" value="AWR21402.1"/>
    <property type="molecule type" value="Genomic_DNA"/>
</dbReference>
<dbReference type="Pfam" id="PF02618">
    <property type="entry name" value="YceG"/>
    <property type="match status" value="1"/>
</dbReference>
<keyword evidence="4 7" id="KW-0472">Membrane</keyword>
<comment type="function">
    <text evidence="7">Functions as a peptidoglycan terminase that cleaves nascent peptidoglycan strands endolytically to terminate their elongation.</text>
</comment>
<evidence type="ECO:0000313" key="10">
    <source>
        <dbReference type="Proteomes" id="UP000246894"/>
    </source>
</evidence>
<evidence type="ECO:0000256" key="1">
    <source>
        <dbReference type="ARBA" id="ARBA00022475"/>
    </source>
</evidence>
<name>A0A2Z3S596_9MICO</name>
<dbReference type="NCBIfam" id="TIGR00247">
    <property type="entry name" value="endolytic transglycosylase MltG"/>
    <property type="match status" value="1"/>
</dbReference>
<dbReference type="KEGG" id="aum:AURMO_00797"/>
<dbReference type="EC" id="4.2.2.29" evidence="7"/>
<evidence type="ECO:0000256" key="3">
    <source>
        <dbReference type="ARBA" id="ARBA00022989"/>
    </source>
</evidence>
<comment type="subcellular location">
    <subcellularLocation>
        <location evidence="7">Cell membrane</location>
        <topology evidence="7">Single-pass membrane protein</topology>
    </subcellularLocation>
</comment>
<accession>A0A2Z3S596</accession>
<evidence type="ECO:0000256" key="7">
    <source>
        <dbReference type="HAMAP-Rule" id="MF_02065"/>
    </source>
</evidence>
<dbReference type="InterPro" id="IPR003770">
    <property type="entry name" value="MLTG-like"/>
</dbReference>
<dbReference type="Proteomes" id="UP000246894">
    <property type="component" value="Chromosome"/>
</dbReference>
<feature type="site" description="Important for catalytic activity" evidence="7">
    <location>
        <position position="251"/>
    </location>
</feature>
<dbReference type="Gene3D" id="3.30.160.60">
    <property type="entry name" value="Classic Zinc Finger"/>
    <property type="match status" value="1"/>
</dbReference>
<reference evidence="9 10" key="1">
    <citation type="submission" date="2017-10" db="EMBL/GenBank/DDBJ databases">
        <title>Genome of an Actinobacterium that displays light-enhanced growth.</title>
        <authorList>
            <person name="Maresca J.A."/>
            <person name="Hempel P."/>
            <person name="Shevchenko O."/>
            <person name="Miller K.J."/>
            <person name="Hahn M.W."/>
        </authorList>
    </citation>
    <scope>NUCLEOTIDE SEQUENCE [LARGE SCALE GENOMIC DNA]</scope>
    <source>
        <strain evidence="9 10">MWH-Mo1</strain>
    </source>
</reference>
<evidence type="ECO:0000256" key="4">
    <source>
        <dbReference type="ARBA" id="ARBA00023136"/>
    </source>
</evidence>
<protein>
    <recommendedName>
        <fullName evidence="7">Endolytic murein transglycosylase</fullName>
        <ecNumber evidence="7">4.2.2.29</ecNumber>
    </recommendedName>
    <alternativeName>
        <fullName evidence="7">Peptidoglycan lytic transglycosylase</fullName>
    </alternativeName>
    <alternativeName>
        <fullName evidence="7">Peptidoglycan polymerization terminase</fullName>
    </alternativeName>
</protein>
<dbReference type="OrthoDB" id="9814591at2"/>
<feature type="region of interest" description="Disordered" evidence="8">
    <location>
        <begin position="1"/>
        <end position="34"/>
    </location>
</feature>
<keyword evidence="6 7" id="KW-0961">Cell wall biogenesis/degradation</keyword>
<keyword evidence="10" id="KW-1185">Reference proteome</keyword>
<dbReference type="HAMAP" id="MF_02065">
    <property type="entry name" value="MltG"/>
    <property type="match status" value="1"/>
</dbReference>
<dbReference type="GO" id="GO:0008932">
    <property type="term" value="F:lytic endotransglycosylase activity"/>
    <property type="evidence" value="ECO:0007669"/>
    <property type="project" value="UniProtKB-UniRule"/>
</dbReference>
<dbReference type="PANTHER" id="PTHR30518:SF2">
    <property type="entry name" value="ENDOLYTIC MUREIN TRANSGLYCOSYLASE"/>
    <property type="match status" value="1"/>
</dbReference>
<gene>
    <name evidence="7" type="primary">mltG</name>
    <name evidence="9" type="ORF">AURMO_00797</name>
</gene>
<proteinExistence type="inferred from homology"/>
<keyword evidence="2 7" id="KW-0812">Transmembrane</keyword>
<dbReference type="GO" id="GO:0005886">
    <property type="term" value="C:plasma membrane"/>
    <property type="evidence" value="ECO:0007669"/>
    <property type="project" value="UniProtKB-SubCell"/>
</dbReference>
<comment type="catalytic activity">
    <reaction evidence="7">
        <text>a peptidoglycan chain = a peptidoglycan chain with N-acetyl-1,6-anhydromuramyl-[peptide] at the reducing end + a peptidoglycan chain with N-acetylglucosamine at the non-reducing end.</text>
        <dbReference type="EC" id="4.2.2.29"/>
    </reaction>
</comment>
<keyword evidence="5 7" id="KW-0456">Lyase</keyword>
<evidence type="ECO:0000256" key="2">
    <source>
        <dbReference type="ARBA" id="ARBA00022692"/>
    </source>
</evidence>
<organism evidence="9 10">
    <name type="scientific">Aurantimicrobium photophilum</name>
    <dbReference type="NCBI Taxonomy" id="1987356"/>
    <lineage>
        <taxon>Bacteria</taxon>
        <taxon>Bacillati</taxon>
        <taxon>Actinomycetota</taxon>
        <taxon>Actinomycetes</taxon>
        <taxon>Micrococcales</taxon>
        <taxon>Microbacteriaceae</taxon>
        <taxon>Aurantimicrobium</taxon>
    </lineage>
</organism>
<dbReference type="PANTHER" id="PTHR30518">
    <property type="entry name" value="ENDOLYTIC MUREIN TRANSGLYCOSYLASE"/>
    <property type="match status" value="1"/>
</dbReference>
<evidence type="ECO:0000256" key="8">
    <source>
        <dbReference type="SAM" id="MobiDB-lite"/>
    </source>
</evidence>
<dbReference type="GO" id="GO:0071555">
    <property type="term" value="P:cell wall organization"/>
    <property type="evidence" value="ECO:0007669"/>
    <property type="project" value="UniProtKB-KW"/>
</dbReference>
<dbReference type="Gene3D" id="3.30.1490.480">
    <property type="entry name" value="Endolytic murein transglycosylase"/>
    <property type="match status" value="1"/>
</dbReference>
<feature type="transmembrane region" description="Helical" evidence="7">
    <location>
        <begin position="37"/>
        <end position="59"/>
    </location>
</feature>
<keyword evidence="3 7" id="KW-1133">Transmembrane helix</keyword>
<comment type="similarity">
    <text evidence="7">Belongs to the transglycosylase MltG family.</text>
</comment>
<keyword evidence="1 7" id="KW-1003">Cell membrane</keyword>
<sequence length="381" mass="40546">MLDDNFSHNSTTSSSSSLPDDSAYVGKRRKPSKKKPGLVIGSVIGVLVLIGAVLGGLFYTGILGGNQNDYVGGGHGEVIFTISDGEIGDQIANNLVEAGVTKSFDSFYQLLLETKPEPVFTPGVYKLKQEMSAKAALDALLDPANRVELTVTIPEGTTEKNVLKMLAEGLSIPLADFQAAAADPAPYGVPAEATTLEGFLFPATYTFSPGVTPTEVLQQLVDESLAALETAGVPADQRWDVIRMASVIQRESGPNPEDMYKISRVFHNRLDQGMNMGSDVTTCYGAGLLGKDCLLITQAALDDTSNLYNTRILPGLPIGPISNPGADAIDAAYHPADGPWLFFVTVNLTTGETVFSETSAEHEAAVVQYYDWLEAHPEAVG</sequence>
<evidence type="ECO:0000313" key="9">
    <source>
        <dbReference type="EMBL" id="AWR21402.1"/>
    </source>
</evidence>
<dbReference type="AlphaFoldDB" id="A0A2Z3S596"/>
<evidence type="ECO:0000256" key="5">
    <source>
        <dbReference type="ARBA" id="ARBA00023239"/>
    </source>
</evidence>